<dbReference type="InterPro" id="IPR036867">
    <property type="entry name" value="R3H_dom_sf"/>
</dbReference>
<evidence type="ECO:0000313" key="5">
    <source>
        <dbReference type="Proteomes" id="UP000199135"/>
    </source>
</evidence>
<dbReference type="Pfam" id="PF13083">
    <property type="entry name" value="KH_KhpA-B"/>
    <property type="match status" value="1"/>
</dbReference>
<dbReference type="SMART" id="SM00393">
    <property type="entry name" value="R3H"/>
    <property type="match status" value="1"/>
</dbReference>
<evidence type="ECO:0000313" key="4">
    <source>
        <dbReference type="Proteomes" id="UP000199128"/>
    </source>
</evidence>
<dbReference type="EMBL" id="FOGP01000004">
    <property type="protein sequence ID" value="SER53622.1"/>
    <property type="molecule type" value="Genomic_DNA"/>
</dbReference>
<name>A0A1H9PZL3_9ACTN</name>
<dbReference type="EMBL" id="FNWT01000003">
    <property type="protein sequence ID" value="SEH47904.1"/>
    <property type="molecule type" value="Genomic_DNA"/>
</dbReference>
<dbReference type="InterPro" id="IPR038008">
    <property type="entry name" value="Jag_KH"/>
</dbReference>
<organism evidence="3 4">
    <name type="scientific">Parafannyhessea umbonata</name>
    <dbReference type="NCBI Taxonomy" id="604330"/>
    <lineage>
        <taxon>Bacteria</taxon>
        <taxon>Bacillati</taxon>
        <taxon>Actinomycetota</taxon>
        <taxon>Coriobacteriia</taxon>
        <taxon>Coriobacteriales</taxon>
        <taxon>Atopobiaceae</taxon>
        <taxon>Parafannyhessea</taxon>
    </lineage>
</organism>
<dbReference type="AlphaFoldDB" id="A0A1H9PZL3"/>
<dbReference type="PANTHER" id="PTHR35800">
    <property type="entry name" value="PROTEIN JAG"/>
    <property type="match status" value="1"/>
</dbReference>
<dbReference type="Gene3D" id="3.30.300.20">
    <property type="match status" value="1"/>
</dbReference>
<proteinExistence type="predicted"/>
<evidence type="ECO:0000313" key="2">
    <source>
        <dbReference type="EMBL" id="SEH47904.1"/>
    </source>
</evidence>
<dbReference type="PROSITE" id="PS51061">
    <property type="entry name" value="R3H"/>
    <property type="match status" value="1"/>
</dbReference>
<evidence type="ECO:0000313" key="3">
    <source>
        <dbReference type="EMBL" id="SER53622.1"/>
    </source>
</evidence>
<keyword evidence="5" id="KW-1185">Reference proteome</keyword>
<dbReference type="InterPro" id="IPR039247">
    <property type="entry name" value="KhpB"/>
</dbReference>
<reference evidence="4 5" key="1">
    <citation type="submission" date="2016-10" db="EMBL/GenBank/DDBJ databases">
        <authorList>
            <person name="Varghese N."/>
            <person name="Submissions S."/>
        </authorList>
    </citation>
    <scope>NUCLEOTIDE SEQUENCE [LARGE SCALE GENOMIC DNA]</scope>
    <source>
        <strain evidence="4">KHGC19</strain>
        <strain evidence="2 5">WCP15</strain>
    </source>
</reference>
<dbReference type="Proteomes" id="UP000199128">
    <property type="component" value="Unassembled WGS sequence"/>
</dbReference>
<dbReference type="Gene3D" id="3.30.1370.50">
    <property type="entry name" value="R3H-like domain"/>
    <property type="match status" value="1"/>
</dbReference>
<evidence type="ECO:0000259" key="1">
    <source>
        <dbReference type="PROSITE" id="PS51061"/>
    </source>
</evidence>
<dbReference type="InterPro" id="IPR015946">
    <property type="entry name" value="KH_dom-like_a/b"/>
</dbReference>
<dbReference type="SUPFAM" id="SSF82708">
    <property type="entry name" value="R3H domain"/>
    <property type="match status" value="1"/>
</dbReference>
<dbReference type="GO" id="GO:0003723">
    <property type="term" value="F:RNA binding"/>
    <property type="evidence" value="ECO:0007669"/>
    <property type="project" value="InterPro"/>
</dbReference>
<protein>
    <submittedName>
        <fullName evidence="3">SpoIIIJ-associated protein</fullName>
    </submittedName>
</protein>
<dbReference type="CDD" id="cd02414">
    <property type="entry name" value="KH-II_Jag"/>
    <property type="match status" value="1"/>
</dbReference>
<dbReference type="InterPro" id="IPR001374">
    <property type="entry name" value="R3H_dom"/>
</dbReference>
<gene>
    <name evidence="3" type="ORF">SAMN05216446_1213</name>
    <name evidence="2" type="ORF">SAMN05216447_10390</name>
</gene>
<dbReference type="Pfam" id="PF01424">
    <property type="entry name" value="R3H"/>
    <property type="match status" value="1"/>
</dbReference>
<dbReference type="CDD" id="cd02644">
    <property type="entry name" value="R3H_jag"/>
    <property type="match status" value="1"/>
</dbReference>
<dbReference type="Proteomes" id="UP000199135">
    <property type="component" value="Unassembled WGS sequence"/>
</dbReference>
<accession>A0A1H9PZL3</accession>
<dbReference type="InterPro" id="IPR034079">
    <property type="entry name" value="R3H_KhpB"/>
</dbReference>
<dbReference type="RefSeq" id="WP_078687319.1">
    <property type="nucleotide sequence ID" value="NZ_FNWT01000003.1"/>
</dbReference>
<dbReference type="PANTHER" id="PTHR35800:SF1">
    <property type="entry name" value="RNA-BINDING PROTEIN KHPB"/>
    <property type="match status" value="1"/>
</dbReference>
<sequence length="192" mass="21632">MEEELAEAVDTEEVPAAHEDRFAIIREHFEAGVDLTDDEIDAIADVAINYIRNLLSYFGEEQVTIDEYDGEDGELILDISGGNLAVLIGRHGRTLDALQMIVSSFMSNLLKFRFPMVVDIEGYKSRRKEKIMCLARSAASRAKRQQSTVTLAPMNAYERRLVHLALVDDVEVSTHSEGEDPDRRVVITYVRS</sequence>
<feature type="domain" description="R3H" evidence="1">
    <location>
        <begin position="125"/>
        <end position="191"/>
    </location>
</feature>
<reference evidence="3" key="2">
    <citation type="submission" date="2016-10" db="EMBL/GenBank/DDBJ databases">
        <authorList>
            <person name="de Groot N.N."/>
        </authorList>
    </citation>
    <scope>NUCLEOTIDE SEQUENCE [LARGE SCALE GENOMIC DNA]</scope>
    <source>
        <strain evidence="3">KHGC19</strain>
    </source>
</reference>